<evidence type="ECO:0000313" key="9">
    <source>
        <dbReference type="Proteomes" id="UP000241736"/>
    </source>
</evidence>
<proteinExistence type="predicted"/>
<gene>
    <name evidence="8" type="ORF">C6N40_09970</name>
</gene>
<feature type="transmembrane region" description="Helical" evidence="6">
    <location>
        <begin position="246"/>
        <end position="263"/>
    </location>
</feature>
<feature type="domain" description="MASE1" evidence="7">
    <location>
        <begin position="53"/>
        <end position="317"/>
    </location>
</feature>
<dbReference type="AlphaFoldDB" id="A0A2P6M7E2"/>
<protein>
    <recommendedName>
        <fullName evidence="7">MASE1 domain-containing protein</fullName>
    </recommendedName>
</protein>
<dbReference type="GO" id="GO:0005886">
    <property type="term" value="C:plasma membrane"/>
    <property type="evidence" value="ECO:0007669"/>
    <property type="project" value="UniProtKB-SubCell"/>
</dbReference>
<evidence type="ECO:0000256" key="1">
    <source>
        <dbReference type="ARBA" id="ARBA00004651"/>
    </source>
</evidence>
<keyword evidence="5 6" id="KW-0472">Membrane</keyword>
<evidence type="ECO:0000256" key="3">
    <source>
        <dbReference type="ARBA" id="ARBA00022692"/>
    </source>
</evidence>
<comment type="caution">
    <text evidence="8">The sequence shown here is derived from an EMBL/GenBank/DDBJ whole genome shotgun (WGS) entry which is preliminary data.</text>
</comment>
<dbReference type="EMBL" id="PVLF01000015">
    <property type="protein sequence ID" value="PRH81912.1"/>
    <property type="molecule type" value="Genomic_DNA"/>
</dbReference>
<dbReference type="Pfam" id="PF05231">
    <property type="entry name" value="MASE1"/>
    <property type="match status" value="1"/>
</dbReference>
<evidence type="ECO:0000313" key="8">
    <source>
        <dbReference type="EMBL" id="PRH81912.1"/>
    </source>
</evidence>
<keyword evidence="4 6" id="KW-1133">Transmembrane helix</keyword>
<dbReference type="InterPro" id="IPR007895">
    <property type="entry name" value="MASE1"/>
</dbReference>
<evidence type="ECO:0000256" key="2">
    <source>
        <dbReference type="ARBA" id="ARBA00022475"/>
    </source>
</evidence>
<accession>A0A2P6M7E2</accession>
<name>A0A2P6M7E2_9GAMM</name>
<feature type="transmembrane region" description="Helical" evidence="6">
    <location>
        <begin position="49"/>
        <end position="65"/>
    </location>
</feature>
<feature type="transmembrane region" description="Helical" evidence="6">
    <location>
        <begin position="153"/>
        <end position="174"/>
    </location>
</feature>
<evidence type="ECO:0000256" key="5">
    <source>
        <dbReference type="ARBA" id="ARBA00023136"/>
    </source>
</evidence>
<reference evidence="8 9" key="1">
    <citation type="submission" date="2018-03" db="EMBL/GenBank/DDBJ databases">
        <title>Arenimonas caeni sp. nov., isolated from activated sludge.</title>
        <authorList>
            <person name="Liu H."/>
        </authorList>
    </citation>
    <scope>NUCLEOTIDE SEQUENCE [LARGE SCALE GENOMIC DNA]</scope>
    <source>
        <strain evidence="9">z29</strain>
    </source>
</reference>
<evidence type="ECO:0000256" key="6">
    <source>
        <dbReference type="SAM" id="Phobius"/>
    </source>
</evidence>
<feature type="transmembrane region" description="Helical" evidence="6">
    <location>
        <begin position="119"/>
        <end position="137"/>
    </location>
</feature>
<feature type="transmembrane region" description="Helical" evidence="6">
    <location>
        <begin position="222"/>
        <end position="240"/>
    </location>
</feature>
<keyword evidence="3 6" id="KW-0812">Transmembrane</keyword>
<dbReference type="OrthoDB" id="9797605at2"/>
<feature type="transmembrane region" description="Helical" evidence="6">
    <location>
        <begin position="296"/>
        <end position="318"/>
    </location>
</feature>
<comment type="subcellular location">
    <subcellularLocation>
        <location evidence="1">Cell membrane</location>
        <topology evidence="1">Multi-pass membrane protein</topology>
    </subcellularLocation>
</comment>
<keyword evidence="9" id="KW-1185">Reference proteome</keyword>
<sequence length="560" mass="61288">MQVKLHPGGPPPPSRRLAWPGRDDRRGNGLYMAWQPLALLQDAGPGRNGRWALFSLLALLAWLALEQLSAQLWFLPAGLRLALLWLTPSRRWGWLALAEVIGQAIKSVLLGYALFTPTFLAVCVAPWLVYAAIVYLLRGSRPGPPPDSPTRMLLFLLAGLLGAAGVSPLLWMFLVTYPMSTADSLASMFAFMYGDLIGQLVLAPLLVAVAHGGLRRSRHLGLLRDLGLVLLAAMAMFLVLQAYADLATYVLLLAFAPLFFLGFRQGWAGGALGMTMLGLVVQGLVQAGFLSVNVTMLQLVLAVVGGGALVLGAASTALRQSHLALAERHAELAVKTRELEALAAELGEVGQRLVRLEEQGQRELASELEYELGHAIHALGTRISLAFRDVRDEQGTRLLESLREQVREIQDSLRRALRQLRPPQLDSHGLRQALETGPLREMLEDSGVVFEPRFEGDVDALGEDARTTVYRICQAAVREAVRLDVVRRLVLALEVGPGEGGHRVALTLDLEFSPYAQHLPALEPVPGIKDRVVAVQGEYLLEPQVHTHRHLVRFVAGFRH</sequence>
<dbReference type="Proteomes" id="UP000241736">
    <property type="component" value="Unassembled WGS sequence"/>
</dbReference>
<feature type="transmembrane region" description="Helical" evidence="6">
    <location>
        <begin position="270"/>
        <end position="290"/>
    </location>
</feature>
<keyword evidence="2" id="KW-1003">Cell membrane</keyword>
<feature type="transmembrane region" description="Helical" evidence="6">
    <location>
        <begin position="186"/>
        <end position="210"/>
    </location>
</feature>
<evidence type="ECO:0000256" key="4">
    <source>
        <dbReference type="ARBA" id="ARBA00022989"/>
    </source>
</evidence>
<evidence type="ECO:0000259" key="7">
    <source>
        <dbReference type="Pfam" id="PF05231"/>
    </source>
</evidence>
<organism evidence="8 9">
    <name type="scientific">Arenimonas caeni</name>
    <dbReference type="NCBI Taxonomy" id="2058085"/>
    <lineage>
        <taxon>Bacteria</taxon>
        <taxon>Pseudomonadati</taxon>
        <taxon>Pseudomonadota</taxon>
        <taxon>Gammaproteobacteria</taxon>
        <taxon>Lysobacterales</taxon>
        <taxon>Lysobacteraceae</taxon>
        <taxon>Arenimonas</taxon>
    </lineage>
</organism>